<evidence type="ECO:0000313" key="3">
    <source>
        <dbReference type="Proteomes" id="UP000229749"/>
    </source>
</evidence>
<accession>A0A2M7XFV8</accession>
<keyword evidence="1" id="KW-1133">Transmembrane helix</keyword>
<keyword evidence="1" id="KW-0812">Transmembrane</keyword>
<evidence type="ECO:0000256" key="1">
    <source>
        <dbReference type="SAM" id="Phobius"/>
    </source>
</evidence>
<protein>
    <submittedName>
        <fullName evidence="2">Uncharacterized protein</fullName>
    </submittedName>
</protein>
<proteinExistence type="predicted"/>
<name>A0A2M7XFV8_9BACT</name>
<reference evidence="3" key="1">
    <citation type="submission" date="2017-09" db="EMBL/GenBank/DDBJ databases">
        <title>Depth-based differentiation of microbial function through sediment-hosted aquifers and enrichment of novel symbionts in the deep terrestrial subsurface.</title>
        <authorList>
            <person name="Probst A.J."/>
            <person name="Ladd B."/>
            <person name="Jarett J.K."/>
            <person name="Geller-Mcgrath D.E."/>
            <person name="Sieber C.M.K."/>
            <person name="Emerson J.B."/>
            <person name="Anantharaman K."/>
            <person name="Thomas B.C."/>
            <person name="Malmstrom R."/>
            <person name="Stieglmeier M."/>
            <person name="Klingl A."/>
            <person name="Woyke T."/>
            <person name="Ryan C.M."/>
            <person name="Banfield J.F."/>
        </authorList>
    </citation>
    <scope>NUCLEOTIDE SEQUENCE [LARGE SCALE GENOMIC DNA]</scope>
</reference>
<keyword evidence="1" id="KW-0472">Membrane</keyword>
<comment type="caution">
    <text evidence="2">The sequence shown here is derived from an EMBL/GenBank/DDBJ whole genome shotgun (WGS) entry which is preliminary data.</text>
</comment>
<dbReference type="Proteomes" id="UP000229749">
    <property type="component" value="Unassembled WGS sequence"/>
</dbReference>
<organism evidence="2 3">
    <name type="scientific">Candidatus Uhrbacteria bacterium CG_4_9_14_3_um_filter_36_7</name>
    <dbReference type="NCBI Taxonomy" id="1975033"/>
    <lineage>
        <taxon>Bacteria</taxon>
        <taxon>Candidatus Uhriibacteriota</taxon>
    </lineage>
</organism>
<dbReference type="AlphaFoldDB" id="A0A2M7XFV8"/>
<gene>
    <name evidence="2" type="ORF">CO172_03640</name>
</gene>
<feature type="transmembrane region" description="Helical" evidence="1">
    <location>
        <begin position="60"/>
        <end position="83"/>
    </location>
</feature>
<feature type="transmembrane region" description="Helical" evidence="1">
    <location>
        <begin position="104"/>
        <end position="124"/>
    </location>
</feature>
<dbReference type="EMBL" id="PFWS01000057">
    <property type="protein sequence ID" value="PJA46735.1"/>
    <property type="molecule type" value="Genomic_DNA"/>
</dbReference>
<sequence length="128" mass="14958">MSKKACIQCQKIVEEANKVCTACGYHLVFEPNQEKQAKYLRGPSLGALFFTQGWAFGARLYLWFILSLIPFFGFVVLFVLFFFGRRLSWKSGSWASWQDFEQRMALMDKIAIGWILLLVGIYFWTRFS</sequence>
<evidence type="ECO:0000313" key="2">
    <source>
        <dbReference type="EMBL" id="PJA46735.1"/>
    </source>
</evidence>